<dbReference type="InterPro" id="IPR036188">
    <property type="entry name" value="FAD/NAD-bd_sf"/>
</dbReference>
<comment type="caution">
    <text evidence="3">The sequence shown here is derived from an EMBL/GenBank/DDBJ whole genome shotgun (WGS) entry which is preliminary data.</text>
</comment>
<dbReference type="Gene3D" id="3.50.50.60">
    <property type="entry name" value="FAD/NAD(P)-binding domain"/>
    <property type="match status" value="1"/>
</dbReference>
<dbReference type="PANTHER" id="PTHR13847:SF287">
    <property type="entry name" value="FAD-DEPENDENT OXIDOREDUCTASE DOMAIN-CONTAINING PROTEIN 1"/>
    <property type="match status" value="1"/>
</dbReference>
<reference evidence="3" key="1">
    <citation type="submission" date="2020-09" db="EMBL/GenBank/DDBJ databases">
        <title>Bosea spartocytisi sp. nov. a root nodule endophyte of Spartocytisus supranubius in the high mountain ecosystem fo the Teide National Park (Canary Islands, Spain).</title>
        <authorList>
            <person name="Pulido-Suarez L."/>
            <person name="Peix A."/>
            <person name="Igual J.M."/>
            <person name="Socas-Perez N."/>
            <person name="Velazquez E."/>
            <person name="Flores-Felix J.D."/>
            <person name="Leon-Barrios M."/>
        </authorList>
    </citation>
    <scope>NUCLEOTIDE SEQUENCE</scope>
    <source>
        <strain evidence="3">SSUT16</strain>
    </source>
</reference>
<dbReference type="GO" id="GO:0016491">
    <property type="term" value="F:oxidoreductase activity"/>
    <property type="evidence" value="ECO:0007669"/>
    <property type="project" value="UniProtKB-KW"/>
</dbReference>
<dbReference type="SUPFAM" id="SSF51905">
    <property type="entry name" value="FAD/NAD(P)-binding domain"/>
    <property type="match status" value="1"/>
</dbReference>
<dbReference type="PANTHER" id="PTHR13847">
    <property type="entry name" value="SARCOSINE DEHYDROGENASE-RELATED"/>
    <property type="match status" value="1"/>
</dbReference>
<dbReference type="Proteomes" id="UP000619295">
    <property type="component" value="Unassembled WGS sequence"/>
</dbReference>
<name>A0A927EFW6_9HYPH</name>
<keyword evidence="4" id="KW-1185">Reference proteome</keyword>
<protein>
    <submittedName>
        <fullName evidence="3">FAD-binding oxidoreductase</fullName>
    </submittedName>
</protein>
<accession>A0A927EFW6</accession>
<dbReference type="RefSeq" id="WP_191125621.1">
    <property type="nucleotide sequence ID" value="NZ_JACXWY010000020.1"/>
</dbReference>
<organism evidence="3 4">
    <name type="scientific">Bosea spartocytisi</name>
    <dbReference type="NCBI Taxonomy" id="2773451"/>
    <lineage>
        <taxon>Bacteria</taxon>
        <taxon>Pseudomonadati</taxon>
        <taxon>Pseudomonadota</taxon>
        <taxon>Alphaproteobacteria</taxon>
        <taxon>Hyphomicrobiales</taxon>
        <taxon>Boseaceae</taxon>
        <taxon>Bosea</taxon>
    </lineage>
</organism>
<dbReference type="SUPFAM" id="SSF54373">
    <property type="entry name" value="FAD-linked reductases, C-terminal domain"/>
    <property type="match status" value="1"/>
</dbReference>
<evidence type="ECO:0000313" key="4">
    <source>
        <dbReference type="Proteomes" id="UP000619295"/>
    </source>
</evidence>
<dbReference type="AlphaFoldDB" id="A0A927EFW6"/>
<dbReference type="Pfam" id="PF01266">
    <property type="entry name" value="DAO"/>
    <property type="match status" value="1"/>
</dbReference>
<evidence type="ECO:0000259" key="2">
    <source>
        <dbReference type="Pfam" id="PF01266"/>
    </source>
</evidence>
<dbReference type="EMBL" id="JACXWY010000020">
    <property type="protein sequence ID" value="MBD3848629.1"/>
    <property type="molecule type" value="Genomic_DNA"/>
</dbReference>
<keyword evidence="1" id="KW-0560">Oxidoreductase</keyword>
<gene>
    <name evidence="3" type="ORF">IED13_23280</name>
</gene>
<dbReference type="InterPro" id="IPR006076">
    <property type="entry name" value="FAD-dep_OxRdtase"/>
</dbReference>
<evidence type="ECO:0000256" key="1">
    <source>
        <dbReference type="ARBA" id="ARBA00023002"/>
    </source>
</evidence>
<evidence type="ECO:0000313" key="3">
    <source>
        <dbReference type="EMBL" id="MBD3848629.1"/>
    </source>
</evidence>
<sequence length="371" mass="39486">MRSPHKTGIAVIGGGIVGASVAYGLAARGEKVTLFDEGDIAFRAARGNLGNVWVQGKGAGGPAYADLTRRAAKDWDDFAHDLGAESGIDLHFRRPGAFFFCFTEAELERRSKTLTDLDAQATVPSRFEVMDNAGIRRLLPEAGPAVVGATFCSDDGTTNPFHLLRALLSVFERRGDYRPGHPVERLAPDGSGFRVETPQGDWLADRVILTAGLGNKVLAPGLGLFAPIRPVRGQILVTEKLKSFLRYGISFIRQTVEGGVIFGESSEEAGLDDRTTPDVIQTTAQRAVAALPLLANAQVVRSWAALRVMSPDGMPVYAESAAHPGAFLVTVHSGVTLAPFHAGPLATALSAGRLDPAWQPFSSDRFSVPAS</sequence>
<feature type="domain" description="FAD dependent oxidoreductase" evidence="2">
    <location>
        <begin position="9"/>
        <end position="342"/>
    </location>
</feature>
<proteinExistence type="predicted"/>
<dbReference type="GO" id="GO:0005737">
    <property type="term" value="C:cytoplasm"/>
    <property type="evidence" value="ECO:0007669"/>
    <property type="project" value="TreeGrafter"/>
</dbReference>
<dbReference type="Gene3D" id="3.30.9.10">
    <property type="entry name" value="D-Amino Acid Oxidase, subunit A, domain 2"/>
    <property type="match status" value="1"/>
</dbReference>